<feature type="non-terminal residue" evidence="2">
    <location>
        <position position="175"/>
    </location>
</feature>
<accession>A0A0D7AHH7</accession>
<proteinExistence type="predicted"/>
<evidence type="ECO:0000313" key="3">
    <source>
        <dbReference type="Proteomes" id="UP000054144"/>
    </source>
</evidence>
<protein>
    <recommendedName>
        <fullName evidence="1">CcmS related domain-containing protein</fullName>
    </recommendedName>
</protein>
<name>A0A0D7AHH7_9AGAR</name>
<dbReference type="Pfam" id="PF26617">
    <property type="entry name" value="CcmS-like"/>
    <property type="match status" value="1"/>
</dbReference>
<dbReference type="InterPro" id="IPR058258">
    <property type="entry name" value="CcmS-like"/>
</dbReference>
<dbReference type="OrthoDB" id="3171339at2759"/>
<sequence>FVESDWLGLWPVVNALFPIGFGQRTAKDRIFWVLPPECDRRVSSVLRWINLREQAIGAYGVCANRIPLSRERGTLVTNANYRKPGHETEPAWDWLTFNQLQESYDKTIQELVAYYDPAENVVVCVFLPAKSGRSVAVWRRKIPVPAHVRQTHQQQINKVKHNLRRFEEYVIRVDE</sequence>
<dbReference type="Proteomes" id="UP000054144">
    <property type="component" value="Unassembled WGS sequence"/>
</dbReference>
<feature type="domain" description="CcmS related" evidence="1">
    <location>
        <begin position="21"/>
        <end position="146"/>
    </location>
</feature>
<reference evidence="2 3" key="1">
    <citation type="journal article" date="2015" name="Fungal Genet. Biol.">
        <title>Evolution of novel wood decay mechanisms in Agaricales revealed by the genome sequences of Fistulina hepatica and Cylindrobasidium torrendii.</title>
        <authorList>
            <person name="Floudas D."/>
            <person name="Held B.W."/>
            <person name="Riley R."/>
            <person name="Nagy L.G."/>
            <person name="Koehler G."/>
            <person name="Ransdell A.S."/>
            <person name="Younus H."/>
            <person name="Chow J."/>
            <person name="Chiniquy J."/>
            <person name="Lipzen A."/>
            <person name="Tritt A."/>
            <person name="Sun H."/>
            <person name="Haridas S."/>
            <person name="LaButti K."/>
            <person name="Ohm R.A."/>
            <person name="Kues U."/>
            <person name="Blanchette R.A."/>
            <person name="Grigoriev I.V."/>
            <person name="Minto R.E."/>
            <person name="Hibbett D.S."/>
        </authorList>
    </citation>
    <scope>NUCLEOTIDE SEQUENCE [LARGE SCALE GENOMIC DNA]</scope>
    <source>
        <strain evidence="2 3">ATCC 64428</strain>
    </source>
</reference>
<gene>
    <name evidence="2" type="ORF">FISHEDRAFT_10749</name>
</gene>
<evidence type="ECO:0000259" key="1">
    <source>
        <dbReference type="Pfam" id="PF26617"/>
    </source>
</evidence>
<evidence type="ECO:0000313" key="2">
    <source>
        <dbReference type="EMBL" id="KIY50619.1"/>
    </source>
</evidence>
<dbReference type="AlphaFoldDB" id="A0A0D7AHH7"/>
<feature type="non-terminal residue" evidence="2">
    <location>
        <position position="1"/>
    </location>
</feature>
<organism evidence="2 3">
    <name type="scientific">Fistulina hepatica ATCC 64428</name>
    <dbReference type="NCBI Taxonomy" id="1128425"/>
    <lineage>
        <taxon>Eukaryota</taxon>
        <taxon>Fungi</taxon>
        <taxon>Dikarya</taxon>
        <taxon>Basidiomycota</taxon>
        <taxon>Agaricomycotina</taxon>
        <taxon>Agaricomycetes</taxon>
        <taxon>Agaricomycetidae</taxon>
        <taxon>Agaricales</taxon>
        <taxon>Fistulinaceae</taxon>
        <taxon>Fistulina</taxon>
    </lineage>
</organism>
<dbReference type="EMBL" id="KN881675">
    <property type="protein sequence ID" value="KIY50619.1"/>
    <property type="molecule type" value="Genomic_DNA"/>
</dbReference>
<keyword evidence="3" id="KW-1185">Reference proteome</keyword>